<comment type="caution">
    <text evidence="1">The sequence shown here is derived from an EMBL/GenBank/DDBJ whole genome shotgun (WGS) entry which is preliminary data.</text>
</comment>
<protein>
    <submittedName>
        <fullName evidence="1">Head-tail adaptor protein</fullName>
    </submittedName>
</protein>
<reference evidence="1 2" key="1">
    <citation type="submission" date="2023-03" db="EMBL/GenBank/DDBJ databases">
        <title>Bacillus Genome Sequencing.</title>
        <authorList>
            <person name="Dunlap C."/>
        </authorList>
    </citation>
    <scope>NUCLEOTIDE SEQUENCE [LARGE SCALE GENOMIC DNA]</scope>
    <source>
        <strain evidence="1 2">B-23453</strain>
    </source>
</reference>
<dbReference type="Pfam" id="PF04883">
    <property type="entry name" value="HK97-gp10_like"/>
    <property type="match status" value="1"/>
</dbReference>
<dbReference type="RefSeq" id="WP_066262868.1">
    <property type="nucleotide sequence ID" value="NZ_JARMAB010000041.1"/>
</dbReference>
<sequence>MSVEVDMSGLDAMFRKLAYQTESGGKKASSVGAAIVAEKLKENTPIEYTSDRKWKAQRKWETENGVTHEFKHMKDDITLSAPNELGEIEVKYGKDTAWRSRFVNDGTIKQDGQHFAEKTVTETHEPVRVAMQEIINKEVNGL</sequence>
<dbReference type="NCBIfam" id="TIGR01725">
    <property type="entry name" value="phge_HK97_gp10"/>
    <property type="match status" value="1"/>
</dbReference>
<evidence type="ECO:0000313" key="2">
    <source>
        <dbReference type="Proteomes" id="UP001341444"/>
    </source>
</evidence>
<dbReference type="EMBL" id="JARMAB010000041">
    <property type="protein sequence ID" value="MED1205845.1"/>
    <property type="molecule type" value="Genomic_DNA"/>
</dbReference>
<dbReference type="InterPro" id="IPR010064">
    <property type="entry name" value="HK97-gp10_tail"/>
</dbReference>
<evidence type="ECO:0000313" key="1">
    <source>
        <dbReference type="EMBL" id="MED1205845.1"/>
    </source>
</evidence>
<gene>
    <name evidence="1" type="ORF">P4T90_22690</name>
</gene>
<proteinExistence type="predicted"/>
<keyword evidence="2" id="KW-1185">Reference proteome</keyword>
<accession>A0ABU6MS37</accession>
<name>A0ABU6MS37_9BACI</name>
<dbReference type="Proteomes" id="UP001341444">
    <property type="component" value="Unassembled WGS sequence"/>
</dbReference>
<organism evidence="1 2">
    <name type="scientific">Heyndrickxia acidicola</name>
    <dbReference type="NCBI Taxonomy" id="209389"/>
    <lineage>
        <taxon>Bacteria</taxon>
        <taxon>Bacillati</taxon>
        <taxon>Bacillota</taxon>
        <taxon>Bacilli</taxon>
        <taxon>Bacillales</taxon>
        <taxon>Bacillaceae</taxon>
        <taxon>Heyndrickxia</taxon>
    </lineage>
</organism>